<keyword evidence="1" id="KW-1133">Transmembrane helix</keyword>
<gene>
    <name evidence="2" type="ORF">E4T21_03295</name>
</gene>
<evidence type="ECO:0000313" key="2">
    <source>
        <dbReference type="EMBL" id="QEM83890.1"/>
    </source>
</evidence>
<keyword evidence="3" id="KW-1185">Reference proteome</keyword>
<reference evidence="2" key="1">
    <citation type="submission" date="2021-02" db="EMBL/GenBank/DDBJ databases">
        <title>Strain Y2R2, a novel species of the genus Halomonas.</title>
        <authorList>
            <person name="Huang H."/>
        </authorList>
    </citation>
    <scope>NUCLEOTIDE SEQUENCE</scope>
    <source>
        <strain evidence="2">Y2R2</strain>
    </source>
</reference>
<evidence type="ECO:0000256" key="1">
    <source>
        <dbReference type="SAM" id="Phobius"/>
    </source>
</evidence>
<name>A0A5C1NM27_9GAMM</name>
<proteinExistence type="predicted"/>
<dbReference type="OrthoDB" id="7409763at2"/>
<feature type="transmembrane region" description="Helical" evidence="1">
    <location>
        <begin position="74"/>
        <end position="92"/>
    </location>
</feature>
<dbReference type="Proteomes" id="UP000324285">
    <property type="component" value="Chromosome"/>
</dbReference>
<organism evidence="2 3">
    <name type="scientific">Halomonas binhaiensis</name>
    <dbReference type="NCBI Taxonomy" id="2562282"/>
    <lineage>
        <taxon>Bacteria</taxon>
        <taxon>Pseudomonadati</taxon>
        <taxon>Pseudomonadota</taxon>
        <taxon>Gammaproteobacteria</taxon>
        <taxon>Oceanospirillales</taxon>
        <taxon>Halomonadaceae</taxon>
        <taxon>Halomonas</taxon>
    </lineage>
</organism>
<accession>A0A5C1NM27</accession>
<dbReference type="EMBL" id="CP038437">
    <property type="protein sequence ID" value="QEM83890.1"/>
    <property type="molecule type" value="Genomic_DNA"/>
</dbReference>
<dbReference type="AlphaFoldDB" id="A0A5C1NM27"/>
<sequence>MILNGTHLEHFVIGMGIQVCLWPFFGRWSAGAISVAVFLGREIAQHEYKGGGGNAVSWYYGLVYHWSLDSVLDVLSPLLACLLLAWLGGAVLRRWA</sequence>
<keyword evidence="1" id="KW-0472">Membrane</keyword>
<evidence type="ECO:0000313" key="3">
    <source>
        <dbReference type="Proteomes" id="UP000324285"/>
    </source>
</evidence>
<dbReference type="KEGG" id="hbh:E4T21_03295"/>
<keyword evidence="1" id="KW-0812">Transmembrane</keyword>
<protein>
    <submittedName>
        <fullName evidence="2">Uncharacterized protein</fullName>
    </submittedName>
</protein>
<feature type="transmembrane region" description="Helical" evidence="1">
    <location>
        <begin position="12"/>
        <end position="39"/>
    </location>
</feature>